<feature type="transmembrane region" description="Helical" evidence="2">
    <location>
        <begin position="339"/>
        <end position="361"/>
    </location>
</feature>
<proteinExistence type="predicted"/>
<protein>
    <submittedName>
        <fullName evidence="3">DUF6350 family protein</fullName>
    </submittedName>
</protein>
<keyword evidence="2" id="KW-0812">Transmembrane</keyword>
<feature type="region of interest" description="Disordered" evidence="1">
    <location>
        <begin position="386"/>
        <end position="410"/>
    </location>
</feature>
<name>A0ABU2J5I8_9ACTN</name>
<comment type="caution">
    <text evidence="3">The sequence shown here is derived from an EMBL/GenBank/DDBJ whole genome shotgun (WGS) entry which is preliminary data.</text>
</comment>
<dbReference type="InterPro" id="IPR045931">
    <property type="entry name" value="DUF6350"/>
</dbReference>
<keyword evidence="2" id="KW-0472">Membrane</keyword>
<evidence type="ECO:0000313" key="3">
    <source>
        <dbReference type="EMBL" id="MDT0260247.1"/>
    </source>
</evidence>
<feature type="transmembrane region" description="Helical" evidence="2">
    <location>
        <begin position="170"/>
        <end position="191"/>
    </location>
</feature>
<feature type="transmembrane region" description="Helical" evidence="2">
    <location>
        <begin position="270"/>
        <end position="294"/>
    </location>
</feature>
<sequence length="410" mass="40870">MSDSDDYPAGWLTQFRRGVGWGIGVLLMAVGLCALPSFAVWFTPGTETAPALSAVRAAALIALSGLHGGMVLNGSHTTLSPLLVTLLLGWLVATYGRRTESWSAFAGMVTGFTVAAGLIARWSGIGSTHAPALASMVAALLFALLIGGAARTAGQTWQRLSGRWHRVLRATGGVLACYVLAGALLAAAAVGSHLPDAIALQRHAAPGAAGLPVALLGVGAAPNAVLAAIGYLLGPGFQVGSHTSVSVVSVSHGTLPFFPLLAGLPSGAPATALGVVLVLALALLAGWVTLRFVGSGGSLVRRLTDCAAVAALSAVVLAVLSVLAGGGLGDGSLRAVGPVWWAVGLSCLLAVLFGSGSWLAVDVARGESVLTPLAAVHSFARAGTRRAREESGASSGSESGSASGSARNVS</sequence>
<feature type="transmembrane region" description="Helical" evidence="2">
    <location>
        <begin position="211"/>
        <end position="233"/>
    </location>
</feature>
<keyword evidence="2" id="KW-1133">Transmembrane helix</keyword>
<feature type="transmembrane region" description="Helical" evidence="2">
    <location>
        <begin position="245"/>
        <end position="264"/>
    </location>
</feature>
<feature type="transmembrane region" description="Helical" evidence="2">
    <location>
        <begin position="132"/>
        <end position="150"/>
    </location>
</feature>
<gene>
    <name evidence="3" type="ORF">RM423_02450</name>
</gene>
<feature type="transmembrane region" description="Helical" evidence="2">
    <location>
        <begin position="54"/>
        <end position="72"/>
    </location>
</feature>
<feature type="transmembrane region" description="Helical" evidence="2">
    <location>
        <begin position="78"/>
        <end position="95"/>
    </location>
</feature>
<organism evidence="3 4">
    <name type="scientific">Jatrophihabitans lederbergiae</name>
    <dbReference type="NCBI Taxonomy" id="3075547"/>
    <lineage>
        <taxon>Bacteria</taxon>
        <taxon>Bacillati</taxon>
        <taxon>Actinomycetota</taxon>
        <taxon>Actinomycetes</taxon>
        <taxon>Jatrophihabitantales</taxon>
        <taxon>Jatrophihabitantaceae</taxon>
        <taxon>Jatrophihabitans</taxon>
    </lineage>
</organism>
<keyword evidence="4" id="KW-1185">Reference proteome</keyword>
<evidence type="ECO:0000256" key="2">
    <source>
        <dbReference type="SAM" id="Phobius"/>
    </source>
</evidence>
<feature type="transmembrane region" description="Helical" evidence="2">
    <location>
        <begin position="20"/>
        <end position="42"/>
    </location>
</feature>
<evidence type="ECO:0000256" key="1">
    <source>
        <dbReference type="SAM" id="MobiDB-lite"/>
    </source>
</evidence>
<feature type="transmembrane region" description="Helical" evidence="2">
    <location>
        <begin position="306"/>
        <end position="327"/>
    </location>
</feature>
<reference evidence="4" key="1">
    <citation type="submission" date="2023-07" db="EMBL/GenBank/DDBJ databases">
        <title>30 novel species of actinomycetes from the DSMZ collection.</title>
        <authorList>
            <person name="Nouioui I."/>
        </authorList>
    </citation>
    <scope>NUCLEOTIDE SEQUENCE [LARGE SCALE GENOMIC DNA]</scope>
    <source>
        <strain evidence="4">DSM 44399</strain>
    </source>
</reference>
<feature type="compositionally biased region" description="Low complexity" evidence="1">
    <location>
        <begin position="392"/>
        <end position="410"/>
    </location>
</feature>
<evidence type="ECO:0000313" key="4">
    <source>
        <dbReference type="Proteomes" id="UP001183176"/>
    </source>
</evidence>
<dbReference type="Pfam" id="PF19877">
    <property type="entry name" value="DUF6350"/>
    <property type="match status" value="1"/>
</dbReference>
<dbReference type="RefSeq" id="WP_311421401.1">
    <property type="nucleotide sequence ID" value="NZ_JAVREH010000002.1"/>
</dbReference>
<dbReference type="EMBL" id="JAVREH010000002">
    <property type="protein sequence ID" value="MDT0260247.1"/>
    <property type="molecule type" value="Genomic_DNA"/>
</dbReference>
<accession>A0ABU2J5I8</accession>
<dbReference type="Proteomes" id="UP001183176">
    <property type="component" value="Unassembled WGS sequence"/>
</dbReference>
<feature type="transmembrane region" description="Helical" evidence="2">
    <location>
        <begin position="102"/>
        <end position="120"/>
    </location>
</feature>